<reference evidence="2 3" key="1">
    <citation type="submission" date="2023-08" db="EMBL/GenBank/DDBJ databases">
        <title>Black Yeasts Isolated from many extreme environments.</title>
        <authorList>
            <person name="Coleine C."/>
            <person name="Stajich J.E."/>
            <person name="Selbmann L."/>
        </authorList>
    </citation>
    <scope>NUCLEOTIDE SEQUENCE [LARGE SCALE GENOMIC DNA]</scope>
    <source>
        <strain evidence="2 3">CCFEE 5885</strain>
    </source>
</reference>
<accession>A0ABR0K4K5</accession>
<evidence type="ECO:0000313" key="2">
    <source>
        <dbReference type="EMBL" id="KAK5086227.1"/>
    </source>
</evidence>
<name>A0ABR0K4K5_9EURO</name>
<comment type="caution">
    <text evidence="2">The sequence shown here is derived from an EMBL/GenBank/DDBJ whole genome shotgun (WGS) entry which is preliminary data.</text>
</comment>
<gene>
    <name evidence="2" type="ORF">LTR24_006945</name>
</gene>
<evidence type="ECO:0000313" key="3">
    <source>
        <dbReference type="Proteomes" id="UP001345013"/>
    </source>
</evidence>
<feature type="compositionally biased region" description="Low complexity" evidence="1">
    <location>
        <begin position="8"/>
        <end position="22"/>
    </location>
</feature>
<feature type="region of interest" description="Disordered" evidence="1">
    <location>
        <begin position="164"/>
        <end position="185"/>
    </location>
</feature>
<feature type="region of interest" description="Disordered" evidence="1">
    <location>
        <begin position="264"/>
        <end position="302"/>
    </location>
</feature>
<feature type="region of interest" description="Disordered" evidence="1">
    <location>
        <begin position="1"/>
        <end position="38"/>
    </location>
</feature>
<evidence type="ECO:0000256" key="1">
    <source>
        <dbReference type="SAM" id="MobiDB-lite"/>
    </source>
</evidence>
<organism evidence="2 3">
    <name type="scientific">Lithohypha guttulata</name>
    <dbReference type="NCBI Taxonomy" id="1690604"/>
    <lineage>
        <taxon>Eukaryota</taxon>
        <taxon>Fungi</taxon>
        <taxon>Dikarya</taxon>
        <taxon>Ascomycota</taxon>
        <taxon>Pezizomycotina</taxon>
        <taxon>Eurotiomycetes</taxon>
        <taxon>Chaetothyriomycetidae</taxon>
        <taxon>Chaetothyriales</taxon>
        <taxon>Trichomeriaceae</taxon>
        <taxon>Lithohypha</taxon>
    </lineage>
</organism>
<protein>
    <submittedName>
        <fullName evidence="2">Uncharacterized protein</fullName>
    </submittedName>
</protein>
<keyword evidence="3" id="KW-1185">Reference proteome</keyword>
<dbReference type="Proteomes" id="UP001345013">
    <property type="component" value="Unassembled WGS sequence"/>
</dbReference>
<dbReference type="EMBL" id="JAVRRG010000097">
    <property type="protein sequence ID" value="KAK5086227.1"/>
    <property type="molecule type" value="Genomic_DNA"/>
</dbReference>
<proteinExistence type="predicted"/>
<sequence>MALLQGPSASASSFVSTTTRTTTEVDPITPPSEQHTTPCLWAHDHDLQSEHKAKSTRTTSELETQVIRHSIRSTSALHSQVKAYQPQINKARRAHEQTLARYPGIDQTPIPTWVIVDECTDGPIGDDMRTFQHAWREEVLLRRIAKAVGLREWEWSVGEPFDTIADSAADDERERESESESEIESYAKRQAAFTYTYGDDPIFRGRRIVLGGGRRRGLCYVPGDFSNLVSYEDEMYVPDREDLPNDQRARAFRQEVTAGDFLTAPGQRVGTCDEGRDGEDSVFSIMSDDSSDEEGDTGPVVT</sequence>